<keyword evidence="2" id="KW-1185">Reference proteome</keyword>
<name>A0A2K8SLN8_9NOSO</name>
<accession>A0A2K8SLN8</accession>
<dbReference type="KEGG" id="nfl:COO91_02261"/>
<proteinExistence type="predicted"/>
<protein>
    <submittedName>
        <fullName evidence="1">Uncharacterized protein</fullName>
    </submittedName>
</protein>
<gene>
    <name evidence="1" type="ORF">COO91_02261</name>
</gene>
<dbReference type="AlphaFoldDB" id="A0A2K8SLN8"/>
<sequence length="43" mass="4806">MTILYICKVSSIHQQTFIGKGSPQEIPTLVLSKLLFFCGVSYN</sequence>
<evidence type="ECO:0000313" key="2">
    <source>
        <dbReference type="Proteomes" id="UP000232003"/>
    </source>
</evidence>
<dbReference type="Proteomes" id="UP000232003">
    <property type="component" value="Chromosome"/>
</dbReference>
<organism evidence="1 2">
    <name type="scientific">Nostoc flagelliforme CCNUN1</name>
    <dbReference type="NCBI Taxonomy" id="2038116"/>
    <lineage>
        <taxon>Bacteria</taxon>
        <taxon>Bacillati</taxon>
        <taxon>Cyanobacteriota</taxon>
        <taxon>Cyanophyceae</taxon>
        <taxon>Nostocales</taxon>
        <taxon>Nostocaceae</taxon>
        <taxon>Nostoc</taxon>
    </lineage>
</organism>
<dbReference type="EMBL" id="CP024785">
    <property type="protein sequence ID" value="AUB36349.1"/>
    <property type="molecule type" value="Genomic_DNA"/>
</dbReference>
<reference evidence="1 2" key="1">
    <citation type="submission" date="2017-11" db="EMBL/GenBank/DDBJ databases">
        <title>Complete genome of a free-living desiccation-tolerant cyanobacterium and its photosynthetic adaptation to extreme terrestrial habitat.</title>
        <authorList>
            <person name="Shang J."/>
        </authorList>
    </citation>
    <scope>NUCLEOTIDE SEQUENCE [LARGE SCALE GENOMIC DNA]</scope>
    <source>
        <strain evidence="1 2">CCNUN1</strain>
    </source>
</reference>
<evidence type="ECO:0000313" key="1">
    <source>
        <dbReference type="EMBL" id="AUB36349.1"/>
    </source>
</evidence>